<evidence type="ECO:0000256" key="3">
    <source>
        <dbReference type="ARBA" id="ARBA00024667"/>
    </source>
</evidence>
<feature type="region of interest" description="Disordered" evidence="6">
    <location>
        <begin position="1"/>
        <end position="22"/>
    </location>
</feature>
<evidence type="ECO:0000256" key="5">
    <source>
        <dbReference type="SAM" id="Coils"/>
    </source>
</evidence>
<proteinExistence type="inferred from homology"/>
<dbReference type="GO" id="GO:0005737">
    <property type="term" value="C:cytoplasm"/>
    <property type="evidence" value="ECO:0007669"/>
    <property type="project" value="TreeGrafter"/>
</dbReference>
<accession>A0A167TTK6</accession>
<dbReference type="GO" id="GO:0016272">
    <property type="term" value="C:prefoldin complex"/>
    <property type="evidence" value="ECO:0007669"/>
    <property type="project" value="UniProtKB-UniRule"/>
</dbReference>
<keyword evidence="2 4" id="KW-0143">Chaperone</keyword>
<evidence type="ECO:0000256" key="2">
    <source>
        <dbReference type="ARBA" id="ARBA00023186"/>
    </source>
</evidence>
<dbReference type="OrthoDB" id="10250441at2759"/>
<evidence type="ECO:0000313" key="7">
    <source>
        <dbReference type="EMBL" id="OAA60933.1"/>
    </source>
</evidence>
<dbReference type="Pfam" id="PF01920">
    <property type="entry name" value="Prefoldin_2"/>
    <property type="match status" value="1"/>
</dbReference>
<dbReference type="PANTHER" id="PTHR21100">
    <property type="entry name" value="PREFOLDIN SUBUNIT 4"/>
    <property type="match status" value="1"/>
</dbReference>
<evidence type="ECO:0000256" key="1">
    <source>
        <dbReference type="ARBA" id="ARBA00008045"/>
    </source>
</evidence>
<comment type="subunit">
    <text evidence="4">Heterohexamer of two PFD-alpha type and four PFD-beta type subunits.</text>
</comment>
<dbReference type="STRING" id="1081102.A0A167TTK6"/>
<keyword evidence="8" id="KW-1185">Reference proteome</keyword>
<dbReference type="EMBL" id="AZHD01000008">
    <property type="protein sequence ID" value="OAA60933.1"/>
    <property type="molecule type" value="Genomic_DNA"/>
</dbReference>
<dbReference type="FunFam" id="1.10.287.370:FF:000005">
    <property type="entry name" value="Prefoldin subunit 4"/>
    <property type="match status" value="1"/>
</dbReference>
<dbReference type="InterPro" id="IPR002777">
    <property type="entry name" value="PFD_beta-like"/>
</dbReference>
<dbReference type="Proteomes" id="UP000076874">
    <property type="component" value="Unassembled WGS sequence"/>
</dbReference>
<sequence>MMQRRMLSKEEEAAAGPEVEVRREDQAKINKFSRLHQRELNLEDSLKAKQKEKEELDDISTELELVDEDEHVPYKIGDAFFQVKASQAVEMVGVTAALIEEEVTTLGDALGAVREEMTQLKVELYARFGRSINLET</sequence>
<organism evidence="7 8">
    <name type="scientific">Niveomyces insectorum RCEF 264</name>
    <dbReference type="NCBI Taxonomy" id="1081102"/>
    <lineage>
        <taxon>Eukaryota</taxon>
        <taxon>Fungi</taxon>
        <taxon>Dikarya</taxon>
        <taxon>Ascomycota</taxon>
        <taxon>Pezizomycotina</taxon>
        <taxon>Sordariomycetes</taxon>
        <taxon>Hypocreomycetidae</taxon>
        <taxon>Hypocreales</taxon>
        <taxon>Cordycipitaceae</taxon>
        <taxon>Niveomyces</taxon>
    </lineage>
</organism>
<dbReference type="CDD" id="cd23165">
    <property type="entry name" value="Prefoldin_4"/>
    <property type="match status" value="1"/>
</dbReference>
<reference evidence="7 8" key="1">
    <citation type="journal article" date="2016" name="Genome Biol. Evol.">
        <title>Divergent and convergent evolution of fungal pathogenicity.</title>
        <authorList>
            <person name="Shang Y."/>
            <person name="Xiao G."/>
            <person name="Zheng P."/>
            <person name="Cen K."/>
            <person name="Zhan S."/>
            <person name="Wang C."/>
        </authorList>
    </citation>
    <scope>NUCLEOTIDE SEQUENCE [LARGE SCALE GENOMIC DNA]</scope>
    <source>
        <strain evidence="7 8">RCEF 264</strain>
    </source>
</reference>
<dbReference type="AlphaFoldDB" id="A0A167TTK6"/>
<evidence type="ECO:0000256" key="6">
    <source>
        <dbReference type="SAM" id="MobiDB-lite"/>
    </source>
</evidence>
<comment type="caution">
    <text evidence="7">The sequence shown here is derived from an EMBL/GenBank/DDBJ whole genome shotgun (WGS) entry which is preliminary data.</text>
</comment>
<comment type="function">
    <text evidence="3 4">Binds specifically to cytosolic chaperonin (c-CPN) and transfers target proteins to it. Binds to nascent polypeptide chain and promotes folding in an environment in which there are many competing pathways for nonnative proteins.</text>
</comment>
<dbReference type="GO" id="GO:0006457">
    <property type="term" value="P:protein folding"/>
    <property type="evidence" value="ECO:0007669"/>
    <property type="project" value="UniProtKB-UniRule"/>
</dbReference>
<dbReference type="SUPFAM" id="SSF46579">
    <property type="entry name" value="Prefoldin"/>
    <property type="match status" value="1"/>
</dbReference>
<keyword evidence="5" id="KW-0175">Coiled coil</keyword>
<dbReference type="GO" id="GO:0051082">
    <property type="term" value="F:unfolded protein binding"/>
    <property type="evidence" value="ECO:0007669"/>
    <property type="project" value="InterPro"/>
</dbReference>
<dbReference type="Gene3D" id="1.10.287.370">
    <property type="match status" value="1"/>
</dbReference>
<name>A0A167TTK6_9HYPO</name>
<evidence type="ECO:0000313" key="8">
    <source>
        <dbReference type="Proteomes" id="UP000076874"/>
    </source>
</evidence>
<comment type="similarity">
    <text evidence="1 4">Belongs to the prefoldin subunit beta family.</text>
</comment>
<evidence type="ECO:0000256" key="4">
    <source>
        <dbReference type="PIRNR" id="PIRNR016477"/>
    </source>
</evidence>
<dbReference type="InterPro" id="IPR016661">
    <property type="entry name" value="PFDN4"/>
</dbReference>
<dbReference type="PANTHER" id="PTHR21100:SF9">
    <property type="entry name" value="PREFOLDIN SUBUNIT 4"/>
    <property type="match status" value="1"/>
</dbReference>
<dbReference type="PIRSF" id="PIRSF016477">
    <property type="entry name" value="Prefoldin_subunit_4"/>
    <property type="match status" value="1"/>
</dbReference>
<feature type="coiled-coil region" evidence="5">
    <location>
        <begin position="42"/>
        <end position="69"/>
    </location>
</feature>
<gene>
    <name evidence="7" type="ORF">SPI_04957</name>
</gene>
<dbReference type="InterPro" id="IPR009053">
    <property type="entry name" value="Prefoldin"/>
</dbReference>
<protein>
    <recommendedName>
        <fullName evidence="4">Prefoldin subunit 4</fullName>
    </recommendedName>
</protein>